<dbReference type="Proteomes" id="UP000199602">
    <property type="component" value="Unassembled WGS sequence"/>
</dbReference>
<keyword evidence="4" id="KW-0501">Molybdenum cofactor biosynthesis</keyword>
<evidence type="ECO:0000256" key="5">
    <source>
        <dbReference type="ARBA" id="ARBA00051131"/>
    </source>
</evidence>
<evidence type="ECO:0000313" key="9">
    <source>
        <dbReference type="Proteomes" id="UP000199602"/>
    </source>
</evidence>
<dbReference type="OrthoDB" id="9784492at2"/>
<dbReference type="PROSITE" id="PS01078">
    <property type="entry name" value="MOCF_BIOSYNTHESIS_1"/>
    <property type="match status" value="1"/>
</dbReference>
<evidence type="ECO:0000256" key="4">
    <source>
        <dbReference type="ARBA" id="ARBA00023150"/>
    </source>
</evidence>
<dbReference type="RefSeq" id="WP_092065690.1">
    <property type="nucleotide sequence ID" value="NZ_FNIN01000008.1"/>
</dbReference>
<organism evidence="8 9">
    <name type="scientific">Desulfonauticus submarinus</name>
    <dbReference type="NCBI Taxonomy" id="206665"/>
    <lineage>
        <taxon>Bacteria</taxon>
        <taxon>Pseudomonadati</taxon>
        <taxon>Thermodesulfobacteriota</taxon>
        <taxon>Desulfovibrionia</taxon>
        <taxon>Desulfovibrionales</taxon>
        <taxon>Desulfonauticaceae</taxon>
        <taxon>Desulfonauticus</taxon>
    </lineage>
</organism>
<accession>A0A1H0EMK5</accession>
<comment type="function">
    <text evidence="6">Catalyzes the adenylation of molybdopterin as part of the biosynthesis of the molybdenum-cofactor.</text>
</comment>
<reference evidence="8 9" key="1">
    <citation type="submission" date="2016-10" db="EMBL/GenBank/DDBJ databases">
        <authorList>
            <person name="de Groot N.N."/>
        </authorList>
    </citation>
    <scope>NUCLEOTIDE SEQUENCE [LARGE SCALE GENOMIC DNA]</scope>
    <source>
        <strain evidence="8 9">DSM 15269</strain>
    </source>
</reference>
<dbReference type="SMART" id="SM00852">
    <property type="entry name" value="MoCF_biosynth"/>
    <property type="match status" value="1"/>
</dbReference>
<evidence type="ECO:0000313" key="8">
    <source>
        <dbReference type="EMBL" id="SDN83556.1"/>
    </source>
</evidence>
<evidence type="ECO:0000256" key="2">
    <source>
        <dbReference type="ARBA" id="ARBA00012509"/>
    </source>
</evidence>
<dbReference type="EMBL" id="FNIN01000008">
    <property type="protein sequence ID" value="SDN83556.1"/>
    <property type="molecule type" value="Genomic_DNA"/>
</dbReference>
<protein>
    <recommendedName>
        <fullName evidence="3">Molybdopterin adenylyltransferase</fullName>
        <ecNumber evidence="2">2.7.7.75</ecNumber>
    </recommendedName>
</protein>
<dbReference type="InterPro" id="IPR051920">
    <property type="entry name" value="MPT_Adenylyltrnsfr/MoaC-Rel"/>
</dbReference>
<feature type="domain" description="MoaB/Mog" evidence="7">
    <location>
        <begin position="83"/>
        <end position="228"/>
    </location>
</feature>
<keyword evidence="9" id="KW-1185">Reference proteome</keyword>
<dbReference type="STRING" id="206665.SAMN04488516_10855"/>
<dbReference type="CDD" id="cd00886">
    <property type="entry name" value="MogA_MoaB"/>
    <property type="match status" value="1"/>
</dbReference>
<dbReference type="SUPFAM" id="SSF53218">
    <property type="entry name" value="Molybdenum cofactor biosynthesis proteins"/>
    <property type="match status" value="1"/>
</dbReference>
<dbReference type="InterPro" id="IPR036425">
    <property type="entry name" value="MoaB/Mog-like_dom_sf"/>
</dbReference>
<name>A0A1H0EMK5_9BACT</name>
<comment type="catalytic activity">
    <reaction evidence="5">
        <text>molybdopterin + ATP + H(+) = adenylyl-molybdopterin + diphosphate</text>
        <dbReference type="Rhea" id="RHEA:31331"/>
        <dbReference type="ChEBI" id="CHEBI:15378"/>
        <dbReference type="ChEBI" id="CHEBI:30616"/>
        <dbReference type="ChEBI" id="CHEBI:33019"/>
        <dbReference type="ChEBI" id="CHEBI:58698"/>
        <dbReference type="ChEBI" id="CHEBI:62727"/>
        <dbReference type="EC" id="2.7.7.75"/>
    </reaction>
</comment>
<sequence>MQLYYQDVKPLIYTQKQVFVPLKNFLLNRDHILEPDTIRVGAVFNSSYVCLDKVCLNGEFYLVFSKFEPHSEFIVNRQGFTLAIITLSDKGYSNLRKDKSGPQIESMVEPILPLSWVKNYILPDNFSSLKYLLIHLAQFLGVDIIITTGGTGVYPRDITPEATLEVIEKRLPGFEQAMLFTSLQKTPHAVLSRAICGICKKTLILNLPGSPKAVRENLESILPALKHCLEKIHGDPTECGS</sequence>
<dbReference type="InterPro" id="IPR001453">
    <property type="entry name" value="MoaB/Mog_dom"/>
</dbReference>
<comment type="pathway">
    <text evidence="1">Cofactor biosynthesis; molybdopterin biosynthesis.</text>
</comment>
<evidence type="ECO:0000256" key="6">
    <source>
        <dbReference type="ARBA" id="ARBA00058212"/>
    </source>
</evidence>
<dbReference type="UniPathway" id="UPA00344"/>
<dbReference type="EC" id="2.7.7.75" evidence="2"/>
<proteinExistence type="predicted"/>
<dbReference type="NCBIfam" id="TIGR00177">
    <property type="entry name" value="molyb_syn"/>
    <property type="match status" value="1"/>
</dbReference>
<dbReference type="GO" id="GO:0061598">
    <property type="term" value="F:molybdopterin adenylyltransferase activity"/>
    <property type="evidence" value="ECO:0007669"/>
    <property type="project" value="UniProtKB-EC"/>
</dbReference>
<dbReference type="Gene3D" id="3.40.980.10">
    <property type="entry name" value="MoaB/Mog-like domain"/>
    <property type="match status" value="1"/>
</dbReference>
<dbReference type="AlphaFoldDB" id="A0A1H0EMK5"/>
<dbReference type="Pfam" id="PF00994">
    <property type="entry name" value="MoCF_biosynth"/>
    <property type="match status" value="1"/>
</dbReference>
<evidence type="ECO:0000256" key="3">
    <source>
        <dbReference type="ARBA" id="ARBA00013491"/>
    </source>
</evidence>
<dbReference type="PANTHER" id="PTHR43764:SF1">
    <property type="entry name" value="MOLYBDOPTERIN MOLYBDOTRANSFERASE"/>
    <property type="match status" value="1"/>
</dbReference>
<evidence type="ECO:0000259" key="7">
    <source>
        <dbReference type="SMART" id="SM00852"/>
    </source>
</evidence>
<dbReference type="PANTHER" id="PTHR43764">
    <property type="entry name" value="MOLYBDENUM COFACTOR BIOSYNTHESIS"/>
    <property type="match status" value="1"/>
</dbReference>
<evidence type="ECO:0000256" key="1">
    <source>
        <dbReference type="ARBA" id="ARBA00005046"/>
    </source>
</evidence>
<dbReference type="GO" id="GO:0006777">
    <property type="term" value="P:Mo-molybdopterin cofactor biosynthetic process"/>
    <property type="evidence" value="ECO:0007669"/>
    <property type="project" value="UniProtKB-KW"/>
</dbReference>
<gene>
    <name evidence="8" type="ORF">SAMN04488516_10855</name>
</gene>
<dbReference type="InterPro" id="IPR008284">
    <property type="entry name" value="MoCF_biosynth_CS"/>
</dbReference>